<dbReference type="EMBL" id="QOIL01000004">
    <property type="protein sequence ID" value="RCG31685.1"/>
    <property type="molecule type" value="Genomic_DNA"/>
</dbReference>
<keyword evidence="4" id="KW-1185">Reference proteome</keyword>
<dbReference type="RefSeq" id="WP_114028255.1">
    <property type="nucleotide sequence ID" value="NZ_QOIL01000004.1"/>
</dbReference>
<accession>A0A367FPZ8</accession>
<sequence length="137" mass="14709">MDVDYNARIIEEFRANGGKLGGPFEGAPILLLTTTGARTGKARTSPVLYGRDGGRLLIFASNGGRPAHPAWYHNLLANPKVTVEVGGDLFTALAVPLAGEERDRLFSRQAEIMPNFGVYQAATSRTIPVVALDRQGD</sequence>
<proteinExistence type="inferred from homology"/>
<evidence type="ECO:0000256" key="1">
    <source>
        <dbReference type="ARBA" id="ARBA00008710"/>
    </source>
</evidence>
<comment type="similarity">
    <text evidence="1">Belongs to the F420H(2)-dependent quinone reductase family.</text>
</comment>
<dbReference type="PANTHER" id="PTHR39428:SF1">
    <property type="entry name" value="F420H(2)-DEPENDENT QUINONE REDUCTASE RV1261C"/>
    <property type="match status" value="1"/>
</dbReference>
<dbReference type="GO" id="GO:0070967">
    <property type="term" value="F:coenzyme F420 binding"/>
    <property type="evidence" value="ECO:0007669"/>
    <property type="project" value="TreeGrafter"/>
</dbReference>
<dbReference type="GO" id="GO:0005886">
    <property type="term" value="C:plasma membrane"/>
    <property type="evidence" value="ECO:0007669"/>
    <property type="project" value="TreeGrafter"/>
</dbReference>
<comment type="caution">
    <text evidence="3">The sequence shown here is derived from an EMBL/GenBank/DDBJ whole genome shotgun (WGS) entry which is preliminary data.</text>
</comment>
<comment type="catalytic activity">
    <reaction evidence="2">
        <text>oxidized coenzyme F420-(gamma-L-Glu)(n) + a quinol + H(+) = reduced coenzyme F420-(gamma-L-Glu)(n) + a quinone</text>
        <dbReference type="Rhea" id="RHEA:39663"/>
        <dbReference type="Rhea" id="RHEA-COMP:12939"/>
        <dbReference type="Rhea" id="RHEA-COMP:14378"/>
        <dbReference type="ChEBI" id="CHEBI:15378"/>
        <dbReference type="ChEBI" id="CHEBI:24646"/>
        <dbReference type="ChEBI" id="CHEBI:132124"/>
        <dbReference type="ChEBI" id="CHEBI:133980"/>
        <dbReference type="ChEBI" id="CHEBI:139511"/>
    </reaction>
</comment>
<dbReference type="NCBIfam" id="TIGR00026">
    <property type="entry name" value="hi_GC_TIGR00026"/>
    <property type="match status" value="1"/>
</dbReference>
<evidence type="ECO:0000313" key="4">
    <source>
        <dbReference type="Proteomes" id="UP000253094"/>
    </source>
</evidence>
<dbReference type="SUPFAM" id="SSF50475">
    <property type="entry name" value="FMN-binding split barrel"/>
    <property type="match status" value="1"/>
</dbReference>
<name>A0A367FPZ8_9ACTN</name>
<protein>
    <submittedName>
        <fullName evidence="3">Nitroreductase family deazaflavin-dependent oxidoreductase</fullName>
    </submittedName>
</protein>
<dbReference type="InterPro" id="IPR012349">
    <property type="entry name" value="Split_barrel_FMN-bd"/>
</dbReference>
<reference evidence="3 4" key="1">
    <citation type="submission" date="2018-06" db="EMBL/GenBank/DDBJ databases">
        <title>Sphaerisporangium craniellae sp. nov., isolated from a marine sponge in the South China Sea.</title>
        <authorList>
            <person name="Li L."/>
        </authorList>
    </citation>
    <scope>NUCLEOTIDE SEQUENCE [LARGE SCALE GENOMIC DNA]</scope>
    <source>
        <strain evidence="3 4">CCTCC AA 208026</strain>
    </source>
</reference>
<dbReference type="OrthoDB" id="8225825at2"/>
<dbReference type="PANTHER" id="PTHR39428">
    <property type="entry name" value="F420H(2)-DEPENDENT QUINONE REDUCTASE RV1261C"/>
    <property type="match status" value="1"/>
</dbReference>
<dbReference type="Proteomes" id="UP000253094">
    <property type="component" value="Unassembled WGS sequence"/>
</dbReference>
<dbReference type="Gene3D" id="2.30.110.10">
    <property type="entry name" value="Electron Transport, Fmn-binding Protein, Chain A"/>
    <property type="match status" value="1"/>
</dbReference>
<dbReference type="AlphaFoldDB" id="A0A367FPZ8"/>
<organism evidence="3 4">
    <name type="scientific">Sphaerisporangium album</name>
    <dbReference type="NCBI Taxonomy" id="509200"/>
    <lineage>
        <taxon>Bacteria</taxon>
        <taxon>Bacillati</taxon>
        <taxon>Actinomycetota</taxon>
        <taxon>Actinomycetes</taxon>
        <taxon>Streptosporangiales</taxon>
        <taxon>Streptosporangiaceae</taxon>
        <taxon>Sphaerisporangium</taxon>
    </lineage>
</organism>
<evidence type="ECO:0000256" key="2">
    <source>
        <dbReference type="ARBA" id="ARBA00049106"/>
    </source>
</evidence>
<dbReference type="Pfam" id="PF04075">
    <property type="entry name" value="F420H2_quin_red"/>
    <property type="match status" value="1"/>
</dbReference>
<evidence type="ECO:0000313" key="3">
    <source>
        <dbReference type="EMBL" id="RCG31685.1"/>
    </source>
</evidence>
<gene>
    <name evidence="3" type="ORF">DQ384_09055</name>
</gene>
<dbReference type="GO" id="GO:0016491">
    <property type="term" value="F:oxidoreductase activity"/>
    <property type="evidence" value="ECO:0007669"/>
    <property type="project" value="InterPro"/>
</dbReference>
<dbReference type="InterPro" id="IPR004378">
    <property type="entry name" value="F420H2_quin_Rdtase"/>
</dbReference>